<sequence length="147" mass="16079">MEPSDRSIRMGSALDDVGSRDPTEGLKSEANTMLPQWAMQQRNGQHAQEPLFLRIPAVVTSIQLSWHVDFAPTKTAFRRHRGFGVTSDSATADLHHSVGPPALQKKGPYLPTLHLAAAAVASRNAAKPYFSGFAVTQNLLVMWKPYG</sequence>
<keyword evidence="2" id="KW-1185">Reference proteome</keyword>
<reference evidence="1" key="1">
    <citation type="submission" date="2020-05" db="EMBL/GenBank/DDBJ databases">
        <title>Large-scale comparative analyses of tick genomes elucidate their genetic diversity and vector capacities.</title>
        <authorList>
            <person name="Jia N."/>
            <person name="Wang J."/>
            <person name="Shi W."/>
            <person name="Du L."/>
            <person name="Sun Y."/>
            <person name="Zhan W."/>
            <person name="Jiang J."/>
            <person name="Wang Q."/>
            <person name="Zhang B."/>
            <person name="Ji P."/>
            <person name="Sakyi L.B."/>
            <person name="Cui X."/>
            <person name="Yuan T."/>
            <person name="Jiang B."/>
            <person name="Yang W."/>
            <person name="Lam T.T.-Y."/>
            <person name="Chang Q."/>
            <person name="Ding S."/>
            <person name="Wang X."/>
            <person name="Zhu J."/>
            <person name="Ruan X."/>
            <person name="Zhao L."/>
            <person name="Wei J."/>
            <person name="Que T."/>
            <person name="Du C."/>
            <person name="Cheng J."/>
            <person name="Dai P."/>
            <person name="Han X."/>
            <person name="Huang E."/>
            <person name="Gao Y."/>
            <person name="Liu J."/>
            <person name="Shao H."/>
            <person name="Ye R."/>
            <person name="Li L."/>
            <person name="Wei W."/>
            <person name="Wang X."/>
            <person name="Wang C."/>
            <person name="Yang T."/>
            <person name="Huo Q."/>
            <person name="Li W."/>
            <person name="Guo W."/>
            <person name="Chen H."/>
            <person name="Zhou L."/>
            <person name="Ni X."/>
            <person name="Tian J."/>
            <person name="Zhou Y."/>
            <person name="Sheng Y."/>
            <person name="Liu T."/>
            <person name="Pan Y."/>
            <person name="Xia L."/>
            <person name="Li J."/>
            <person name="Zhao F."/>
            <person name="Cao W."/>
        </authorList>
    </citation>
    <scope>NUCLEOTIDE SEQUENCE</scope>
    <source>
        <strain evidence="1">Hyas-2018</strain>
    </source>
</reference>
<gene>
    <name evidence="1" type="ORF">HPB50_010563</name>
</gene>
<evidence type="ECO:0000313" key="1">
    <source>
        <dbReference type="EMBL" id="KAH6928005.1"/>
    </source>
</evidence>
<dbReference type="EMBL" id="CM023486">
    <property type="protein sequence ID" value="KAH6928005.1"/>
    <property type="molecule type" value="Genomic_DNA"/>
</dbReference>
<proteinExistence type="predicted"/>
<evidence type="ECO:0000313" key="2">
    <source>
        <dbReference type="Proteomes" id="UP000821845"/>
    </source>
</evidence>
<accession>A0ACB7S053</accession>
<dbReference type="Proteomes" id="UP000821845">
    <property type="component" value="Chromosome 6"/>
</dbReference>
<comment type="caution">
    <text evidence="1">The sequence shown here is derived from an EMBL/GenBank/DDBJ whole genome shotgun (WGS) entry which is preliminary data.</text>
</comment>
<protein>
    <submittedName>
        <fullName evidence="1">Uncharacterized protein</fullName>
    </submittedName>
</protein>
<organism evidence="1 2">
    <name type="scientific">Hyalomma asiaticum</name>
    <name type="common">Tick</name>
    <dbReference type="NCBI Taxonomy" id="266040"/>
    <lineage>
        <taxon>Eukaryota</taxon>
        <taxon>Metazoa</taxon>
        <taxon>Ecdysozoa</taxon>
        <taxon>Arthropoda</taxon>
        <taxon>Chelicerata</taxon>
        <taxon>Arachnida</taxon>
        <taxon>Acari</taxon>
        <taxon>Parasitiformes</taxon>
        <taxon>Ixodida</taxon>
        <taxon>Ixodoidea</taxon>
        <taxon>Ixodidae</taxon>
        <taxon>Hyalomminae</taxon>
        <taxon>Hyalomma</taxon>
    </lineage>
</organism>
<name>A0ACB7S053_HYAAI</name>